<keyword evidence="17" id="KW-1185">Reference proteome</keyword>
<dbReference type="Pfam" id="PF01820">
    <property type="entry name" value="Dala_Dala_lig_N"/>
    <property type="match status" value="1"/>
</dbReference>
<evidence type="ECO:0000256" key="13">
    <source>
        <dbReference type="HAMAP-Rule" id="MF_00047"/>
    </source>
</evidence>
<evidence type="ECO:0000256" key="2">
    <source>
        <dbReference type="ARBA" id="ARBA00001946"/>
    </source>
</evidence>
<feature type="domain" description="ATP-grasp" evidence="15">
    <location>
        <begin position="164"/>
        <end position="370"/>
    </location>
</feature>
<dbReference type="InterPro" id="IPR000291">
    <property type="entry name" value="D-Ala_lig_Van_CS"/>
</dbReference>
<keyword evidence="12 13" id="KW-0961">Cell wall biogenesis/degradation</keyword>
<keyword evidence="11" id="KW-0464">Manganese</keyword>
<sequence>MGDKVRVGLVYGGRSGEHEVSLQTAFSVLQAFDYDKYEIQPFYITKQGIWHAGPALSAPPEHIGLIRYDEADGSASEQLLLPVFERMAAPPKAPAAAAKAVQKAAPSASSGGSGGKRLDVVFPLLHGTYGEDGTIQGLLEMAGIPYVGAGVLASAVGMDKVMMKRVFAHEGLPQCVFRHFTRAQWDKDAQYFIMEIEVSLGYPCFVKPANLGSSVGISKAYNREQLIQAVEYAFRYDRKVLVEEFVNARELEVSVLGNDEPRASVVGEIVSSNDFYDYNAKYIDGKSVMKIPADIPEETAEQIREMALRAYQAIDGSGLARVDFFLRKEDGRIFLNEVNTMPGFTPFSMYPLLWKESGLPYRELLDKLIALAFERHEAKQKLVYGE</sequence>
<dbReference type="PROSITE" id="PS00843">
    <property type="entry name" value="DALA_DALA_LIGASE_1"/>
    <property type="match status" value="1"/>
</dbReference>
<comment type="pathway">
    <text evidence="13">Cell wall biogenesis; peptidoglycan biosynthesis.</text>
</comment>
<dbReference type="Gene3D" id="3.40.50.20">
    <property type="match status" value="1"/>
</dbReference>
<evidence type="ECO:0000256" key="11">
    <source>
        <dbReference type="ARBA" id="ARBA00023211"/>
    </source>
</evidence>
<comment type="subcellular location">
    <subcellularLocation>
        <location evidence="13">Cytoplasm</location>
    </subcellularLocation>
</comment>
<accession>A0ABN7RPK0</accession>
<dbReference type="NCBIfam" id="TIGR01205">
    <property type="entry name" value="D_ala_D_alaTIGR"/>
    <property type="match status" value="1"/>
</dbReference>
<dbReference type="Pfam" id="PF07478">
    <property type="entry name" value="Dala_Dala_lig_C"/>
    <property type="match status" value="1"/>
</dbReference>
<evidence type="ECO:0000256" key="6">
    <source>
        <dbReference type="ARBA" id="ARBA00022741"/>
    </source>
</evidence>
<organism evidence="16 17">
    <name type="scientific">Thermobacillus xylanilyticus</name>
    <dbReference type="NCBI Taxonomy" id="76633"/>
    <lineage>
        <taxon>Bacteria</taxon>
        <taxon>Bacillati</taxon>
        <taxon>Bacillota</taxon>
        <taxon>Bacilli</taxon>
        <taxon>Bacillales</taxon>
        <taxon>Paenibacillaceae</taxon>
        <taxon>Thermobacillus</taxon>
    </lineage>
</organism>
<protein>
    <recommendedName>
        <fullName evidence="13">D-alanine--D-alanine ligase</fullName>
        <ecNumber evidence="13">6.3.2.4</ecNumber>
    </recommendedName>
    <alternativeName>
        <fullName evidence="13">D-Ala-D-Ala ligase</fullName>
    </alternativeName>
    <alternativeName>
        <fullName evidence="13">D-alanylalanine synthetase</fullName>
    </alternativeName>
</protein>
<dbReference type="NCBIfam" id="NF002378">
    <property type="entry name" value="PRK01372.1"/>
    <property type="match status" value="1"/>
</dbReference>
<evidence type="ECO:0000256" key="1">
    <source>
        <dbReference type="ARBA" id="ARBA00001936"/>
    </source>
</evidence>
<dbReference type="PIRSF" id="PIRSF039102">
    <property type="entry name" value="Ddl/VanB"/>
    <property type="match status" value="1"/>
</dbReference>
<keyword evidence="10 13" id="KW-0573">Peptidoglycan synthesis</keyword>
<keyword evidence="8" id="KW-0460">Magnesium</keyword>
<reference evidence="16 17" key="1">
    <citation type="submission" date="2021-04" db="EMBL/GenBank/DDBJ databases">
        <authorList>
            <person name="Rakotoarivonina H."/>
        </authorList>
    </citation>
    <scope>NUCLEOTIDE SEQUENCE [LARGE SCALE GENOMIC DNA]</scope>
    <source>
        <strain evidence="16 17">XE</strain>
    </source>
</reference>
<dbReference type="NCBIfam" id="NF002528">
    <property type="entry name" value="PRK01966.1-4"/>
    <property type="match status" value="1"/>
</dbReference>
<dbReference type="GO" id="GO:0016874">
    <property type="term" value="F:ligase activity"/>
    <property type="evidence" value="ECO:0007669"/>
    <property type="project" value="UniProtKB-KW"/>
</dbReference>
<comment type="cofactor">
    <cofactor evidence="1">
        <name>Mn(2+)</name>
        <dbReference type="ChEBI" id="CHEBI:29035"/>
    </cofactor>
</comment>
<evidence type="ECO:0000256" key="9">
    <source>
        <dbReference type="ARBA" id="ARBA00022960"/>
    </source>
</evidence>
<comment type="function">
    <text evidence="13">Cell wall formation.</text>
</comment>
<keyword evidence="4 13" id="KW-0436">Ligase</keyword>
<evidence type="ECO:0000313" key="17">
    <source>
        <dbReference type="Proteomes" id="UP000681526"/>
    </source>
</evidence>
<dbReference type="InterPro" id="IPR013815">
    <property type="entry name" value="ATP_grasp_subdomain_1"/>
</dbReference>
<dbReference type="SUPFAM" id="SSF52440">
    <property type="entry name" value="PreATP-grasp domain"/>
    <property type="match status" value="1"/>
</dbReference>
<dbReference type="Proteomes" id="UP000681526">
    <property type="component" value="Unassembled WGS sequence"/>
</dbReference>
<dbReference type="HAMAP" id="MF_00047">
    <property type="entry name" value="Dala_Dala_lig"/>
    <property type="match status" value="1"/>
</dbReference>
<dbReference type="SUPFAM" id="SSF56059">
    <property type="entry name" value="Glutathione synthetase ATP-binding domain-like"/>
    <property type="match status" value="1"/>
</dbReference>
<evidence type="ECO:0000256" key="12">
    <source>
        <dbReference type="ARBA" id="ARBA00023316"/>
    </source>
</evidence>
<dbReference type="InterPro" id="IPR011095">
    <property type="entry name" value="Dala_Dala_lig_C"/>
</dbReference>
<keyword evidence="6 14" id="KW-0547">Nucleotide-binding</keyword>
<evidence type="ECO:0000259" key="15">
    <source>
        <dbReference type="PROSITE" id="PS50975"/>
    </source>
</evidence>
<evidence type="ECO:0000256" key="10">
    <source>
        <dbReference type="ARBA" id="ARBA00022984"/>
    </source>
</evidence>
<dbReference type="InterPro" id="IPR011127">
    <property type="entry name" value="Dala_Dala_lig_N"/>
</dbReference>
<dbReference type="EC" id="6.3.2.4" evidence="13"/>
<comment type="caution">
    <text evidence="16">The sequence shown here is derived from an EMBL/GenBank/DDBJ whole genome shotgun (WGS) entry which is preliminary data.</text>
</comment>
<dbReference type="InterPro" id="IPR011761">
    <property type="entry name" value="ATP-grasp"/>
</dbReference>
<comment type="cofactor">
    <cofactor evidence="2">
        <name>Mg(2+)</name>
        <dbReference type="ChEBI" id="CHEBI:18420"/>
    </cofactor>
</comment>
<keyword evidence="7 14" id="KW-0067">ATP-binding</keyword>
<dbReference type="Gene3D" id="3.30.1490.20">
    <property type="entry name" value="ATP-grasp fold, A domain"/>
    <property type="match status" value="1"/>
</dbReference>
<name>A0ABN7RPK0_THEXY</name>
<dbReference type="PROSITE" id="PS00844">
    <property type="entry name" value="DALA_DALA_LIGASE_2"/>
    <property type="match status" value="1"/>
</dbReference>
<evidence type="ECO:0000256" key="4">
    <source>
        <dbReference type="ARBA" id="ARBA00022598"/>
    </source>
</evidence>
<dbReference type="Gene3D" id="3.30.470.20">
    <property type="entry name" value="ATP-grasp fold, B domain"/>
    <property type="match status" value="1"/>
</dbReference>
<keyword evidence="5" id="KW-0479">Metal-binding</keyword>
<dbReference type="InterPro" id="IPR016185">
    <property type="entry name" value="PreATP-grasp_dom_sf"/>
</dbReference>
<gene>
    <name evidence="16" type="primary">txxe 1272-ddl</name>
    <name evidence="13" type="synonym">ddl</name>
    <name evidence="16" type="ORF">TXXE_05805</name>
</gene>
<dbReference type="NCBIfam" id="NF002526">
    <property type="entry name" value="PRK01966.1-2"/>
    <property type="match status" value="1"/>
</dbReference>
<evidence type="ECO:0000256" key="7">
    <source>
        <dbReference type="ARBA" id="ARBA00022840"/>
    </source>
</evidence>
<evidence type="ECO:0000256" key="3">
    <source>
        <dbReference type="ARBA" id="ARBA00010871"/>
    </source>
</evidence>
<dbReference type="RefSeq" id="WP_015255827.1">
    <property type="nucleotide sequence ID" value="NZ_CAJRAY010000024.1"/>
</dbReference>
<keyword evidence="13" id="KW-0963">Cytoplasm</keyword>
<keyword evidence="9 13" id="KW-0133">Cell shape</keyword>
<dbReference type="PANTHER" id="PTHR23132">
    <property type="entry name" value="D-ALANINE--D-ALANINE LIGASE"/>
    <property type="match status" value="1"/>
</dbReference>
<evidence type="ECO:0000313" key="16">
    <source>
        <dbReference type="EMBL" id="CAG5082071.1"/>
    </source>
</evidence>
<comment type="catalytic activity">
    <reaction evidence="13">
        <text>2 D-alanine + ATP = D-alanyl-D-alanine + ADP + phosphate + H(+)</text>
        <dbReference type="Rhea" id="RHEA:11224"/>
        <dbReference type="ChEBI" id="CHEBI:15378"/>
        <dbReference type="ChEBI" id="CHEBI:30616"/>
        <dbReference type="ChEBI" id="CHEBI:43474"/>
        <dbReference type="ChEBI" id="CHEBI:57416"/>
        <dbReference type="ChEBI" id="CHEBI:57822"/>
        <dbReference type="ChEBI" id="CHEBI:456216"/>
        <dbReference type="EC" id="6.3.2.4"/>
    </reaction>
</comment>
<dbReference type="InterPro" id="IPR005905">
    <property type="entry name" value="D_ala_D_ala"/>
</dbReference>
<dbReference type="PANTHER" id="PTHR23132:SF25">
    <property type="entry name" value="D-ALANINE--D-ALANINE LIGASE A"/>
    <property type="match status" value="1"/>
</dbReference>
<evidence type="ECO:0000256" key="5">
    <source>
        <dbReference type="ARBA" id="ARBA00022723"/>
    </source>
</evidence>
<evidence type="ECO:0000256" key="8">
    <source>
        <dbReference type="ARBA" id="ARBA00022842"/>
    </source>
</evidence>
<dbReference type="PROSITE" id="PS50975">
    <property type="entry name" value="ATP_GRASP"/>
    <property type="match status" value="1"/>
</dbReference>
<comment type="similarity">
    <text evidence="3 13">Belongs to the D-alanine--D-alanine ligase family.</text>
</comment>
<evidence type="ECO:0000256" key="14">
    <source>
        <dbReference type="PROSITE-ProRule" id="PRU00409"/>
    </source>
</evidence>
<dbReference type="EMBL" id="CAJRAY010000024">
    <property type="protein sequence ID" value="CAG5082071.1"/>
    <property type="molecule type" value="Genomic_DNA"/>
</dbReference>
<proteinExistence type="inferred from homology"/>